<keyword evidence="3" id="KW-1185">Reference proteome</keyword>
<accession>A0A1H1LCE3</accession>
<dbReference type="RefSeq" id="WP_157720217.1">
    <property type="nucleotide sequence ID" value="NZ_LT629749.1"/>
</dbReference>
<dbReference type="EMBL" id="LT629749">
    <property type="protein sequence ID" value="SDR72234.1"/>
    <property type="molecule type" value="Genomic_DNA"/>
</dbReference>
<evidence type="ECO:0000256" key="1">
    <source>
        <dbReference type="SAM" id="MobiDB-lite"/>
    </source>
</evidence>
<evidence type="ECO:0000313" key="3">
    <source>
        <dbReference type="Proteomes" id="UP000199092"/>
    </source>
</evidence>
<dbReference type="Proteomes" id="UP000199092">
    <property type="component" value="Chromosome I"/>
</dbReference>
<protein>
    <recommendedName>
        <fullName evidence="4">AAA ATPase domain-containing protein</fullName>
    </recommendedName>
</protein>
<dbReference type="SUPFAM" id="SSF52540">
    <property type="entry name" value="P-loop containing nucleoside triphosphate hydrolases"/>
    <property type="match status" value="1"/>
</dbReference>
<dbReference type="STRING" id="546871.SAMN04488543_0205"/>
<dbReference type="OrthoDB" id="4770405at2"/>
<evidence type="ECO:0008006" key="4">
    <source>
        <dbReference type="Google" id="ProtNLM"/>
    </source>
</evidence>
<gene>
    <name evidence="2" type="ORF">SAMN04488543_0205</name>
</gene>
<sequence length="2164" mass="238438">MVRPDTLRASRDGDQFHYTWAARQSLRLLDASSGLAAILVEAVDPSEHRRQSDQRLDQPGATDEQLRDEDEASTSSTGDEVIDLAEYWGSSDIDNADQVVYRQFKHSTVHPDEPWTFSFLTKTILGFARKYRVLSRDHPAALANVSFEFVTNRPIADSASILLEELRQAKSSRASDTVREKLESVIDGKDIARFAGQIKVDDQASSLRKLRALLAVQVADFLPGAPGDQDLLLREMIASRATSIVGHQPAVRREDVLAALKTSEDQLLPAPNLISARANSVNRHQFEHVSREIRSAQGRPVVIHGPGGVGKSVLSMTLERTDSPGSATFVYDCFGNGSYRRPSAARHQAKQGLIQLANEFASRALCEPLIPSATADDSDYARAFLQRLERAAAALAAGAPDALLTIVIDAADNAAMIAEDLGDRSFVIGLLRESLPVNVRLVVTCRTERRHLLRLPANHLDLSLRGFELDETRAHLELTFPSVSTADAAEFHTRTSHNPRVQATVLDATTSLQEALDWLAPTPVSASVALDAIIGRQVAAVRDSHHISTAEVDEICTGLAALRPMIPARVLGELAGVDESVVLSFVADLRGPLLIDGGTVQFRDEPTETWFRITYRPKGAQLDAFLDRLTPLANHDAYVATSLPALLFEARRFDDLVDLALSDDALPDNMLPPTQRNELQRREIAQQRTHFALTAALRQDGDLAAAKLALRLGALTAGRTRRLSLIADNTDLAAQFLEPHLLEQLVANRSILRSWPNSNLLYEGALLAGAPGQTDQARNRLRSATTWVRAWTQQAMRDGTDSSITEQDILQIAWGLINTDGPGACVEYLRRWKPRTLAFDVGVQVARRLADAGRQDDIHSLALKARGKHLKFAIAQVCAERNLITPPDVTRRLLACLVRRRKRLSPSRHVDQPGAAPLNEQVEQGLTATTWLLTQALSAGIVTPVEALRVLNLYLPTDMGYRTGEFHRHDMWQPVLGFALRAWLEGHELTATEIEGAAVSKARGREKYESSRVLRAYEANVTPLVSWATLWTKYHLEPTPERLLEVSERARSFLARQRRSEFPGEEVDGPQLNITVSVIVALLVGNSTLVPAQEVIEFCERNRARLWRSTLILLTQQASSSPVLAVTAARLARQVHADLATAREDAYEKAKDLVMLARATLRTSAHEAAVHFQAALETSNAIGDDVWERWEALLKVAQVAGETSGDEPGRAYRLGQIAEGIEAYLGDSLDYTRVTRIAAGLHLPEALALASRWRDRRVAPVSRLAEAFCGGGSALVLQDPAIVLALLPLCDRDPELEVLATALKASAAPPGEAIMSLLHFLRARPLPPESLDWLLTEVGLSRAIIAAADPSLLPQTLRDGQGPIIPNSIARDWGSRRDDDLARPMYGEFDLQTTGGWAGALQRAHSANDTAGLFNHVMSGSPSPAVIAAFGKCPAVTEWDLSRFLASLVKSDLSMGAQAALDAALQDLLSRLGAAHLLVSYRLVDVSLMRRLTGFDTDYERVASRALANQVTFSAEQAFALAGHLAARLGPTDRLDLLDAATSLFDDAVPLDRFGGHRPIGMAGAVDIATAVACLIWAALGDPAPETRWRAAHAVRLIVSHDLSNLADRLCEVAIGTVSTVPFRDSRLPFYEKHATQWLVMAVSRASRDASPRSFARFAPIMTKVIKSAPHAVNTPMAREILLLLLRCNLLSGDPQEYNGLQKRGAQIGVVRRTIRARQLNVRAFADLVGMAAAYSLDDPTGNVNSEEGLGSPDRDAIEARFEDSNNEDDEDDNQFRFFFDFRQYWCDELGEAFGLTGMSIQRLVQEVLLERWKIASRGRSEDDPRAELRLYSEGRQTYKSDWPKEEDLDFYLAIQGLYEVAGSLLQLLPVAQTYDEDLESGETAYSRFLARHTPTRSDGRWLADRRDAPPTYAMIRSGSGMASRAQSEDSEWVSHIDVQSFQRELLAEPGRLAVSAYRSTRDYDRSETVRVMSALVTPGTAPALLRALQTSPDKRAYRIPDATDRDYSSAVHGFELTGWLEPQNYSEGLDSKDPFASGVNFPPERPYTGMAGLDDLVPDADMRLWTDARNRIAFVSRVWDESQGGTSPQSVQGFELLADEMTLGARLESLRRWLIIEVEIQRNVSSSSSRSYGMPSNDEERLEHLDPYTKYFLIDFDGALHEL</sequence>
<feature type="region of interest" description="Disordered" evidence="1">
    <location>
        <begin position="46"/>
        <end position="78"/>
    </location>
</feature>
<proteinExistence type="predicted"/>
<name>A0A1H1LCE3_9ACTN</name>
<organism evidence="2 3">
    <name type="scientific">Friedmanniella luteola</name>
    <dbReference type="NCBI Taxonomy" id="546871"/>
    <lineage>
        <taxon>Bacteria</taxon>
        <taxon>Bacillati</taxon>
        <taxon>Actinomycetota</taxon>
        <taxon>Actinomycetes</taxon>
        <taxon>Propionibacteriales</taxon>
        <taxon>Nocardioidaceae</taxon>
        <taxon>Friedmanniella</taxon>
    </lineage>
</organism>
<dbReference type="InterPro" id="IPR027417">
    <property type="entry name" value="P-loop_NTPase"/>
</dbReference>
<reference evidence="2 3" key="1">
    <citation type="submission" date="2016-10" db="EMBL/GenBank/DDBJ databases">
        <authorList>
            <person name="de Groot N.N."/>
        </authorList>
    </citation>
    <scope>NUCLEOTIDE SEQUENCE [LARGE SCALE GENOMIC DNA]</scope>
    <source>
        <strain evidence="2 3">DSM 21741</strain>
    </source>
</reference>
<feature type="compositionally biased region" description="Basic and acidic residues" evidence="1">
    <location>
        <begin position="46"/>
        <end position="56"/>
    </location>
</feature>
<evidence type="ECO:0000313" key="2">
    <source>
        <dbReference type="EMBL" id="SDR72234.1"/>
    </source>
</evidence>